<keyword evidence="5 7" id="KW-0520">NAD</keyword>
<evidence type="ECO:0000256" key="3">
    <source>
        <dbReference type="ARBA" id="ARBA00012954"/>
    </source>
</evidence>
<dbReference type="PIRSF" id="PIRSF000124">
    <property type="entry name" value="UDPglc_GDPman_dh"/>
    <property type="match status" value="1"/>
</dbReference>
<feature type="binding site" evidence="9">
    <location>
        <begin position="256"/>
        <end position="260"/>
    </location>
    <ligand>
        <name>substrate</name>
    </ligand>
</feature>
<feature type="binding site" evidence="10">
    <location>
        <position position="157"/>
    </location>
    <ligand>
        <name>NAD(+)</name>
        <dbReference type="ChEBI" id="CHEBI:57540"/>
    </ligand>
</feature>
<feature type="binding site" evidence="10">
    <location>
        <position position="34"/>
    </location>
    <ligand>
        <name>NAD(+)</name>
        <dbReference type="ChEBI" id="CHEBI:57540"/>
    </ligand>
</feature>
<evidence type="ECO:0000256" key="5">
    <source>
        <dbReference type="ARBA" id="ARBA00023027"/>
    </source>
</evidence>
<dbReference type="SUPFAM" id="SSF48179">
    <property type="entry name" value="6-phosphogluconate dehydrogenase C-terminal domain-like"/>
    <property type="match status" value="1"/>
</dbReference>
<feature type="binding site" evidence="10">
    <location>
        <position position="29"/>
    </location>
    <ligand>
        <name>NAD(+)</name>
        <dbReference type="ChEBI" id="CHEBI:57540"/>
    </ligand>
</feature>
<reference evidence="12" key="1">
    <citation type="journal article" date="2021" name="PeerJ">
        <title>Extensive microbial diversity within the chicken gut microbiome revealed by metagenomics and culture.</title>
        <authorList>
            <person name="Gilroy R."/>
            <person name="Ravi A."/>
            <person name="Getino M."/>
            <person name="Pursley I."/>
            <person name="Horton D.L."/>
            <person name="Alikhan N.F."/>
            <person name="Baker D."/>
            <person name="Gharbi K."/>
            <person name="Hall N."/>
            <person name="Watson M."/>
            <person name="Adriaenssens E.M."/>
            <person name="Foster-Nyarko E."/>
            <person name="Jarju S."/>
            <person name="Secka A."/>
            <person name="Antonio M."/>
            <person name="Oren A."/>
            <person name="Chaudhuri R.R."/>
            <person name="La Ragione R."/>
            <person name="Hildebrand F."/>
            <person name="Pallen M.J."/>
        </authorList>
    </citation>
    <scope>NUCLEOTIDE SEQUENCE</scope>
    <source>
        <strain evidence="12">ChiSxjej1B13-11762</strain>
    </source>
</reference>
<evidence type="ECO:0000256" key="4">
    <source>
        <dbReference type="ARBA" id="ARBA00023002"/>
    </source>
</evidence>
<dbReference type="InterPro" id="IPR014026">
    <property type="entry name" value="UDP-Glc/GDP-Man_DH_dimer"/>
</dbReference>
<dbReference type="EMBL" id="DXGF01000089">
    <property type="protein sequence ID" value="HIW83628.1"/>
    <property type="molecule type" value="Genomic_DNA"/>
</dbReference>
<dbReference type="PANTHER" id="PTHR43750">
    <property type="entry name" value="UDP-GLUCOSE 6-DEHYDROGENASE TUAD"/>
    <property type="match status" value="1"/>
</dbReference>
<name>A0A9D1R8R9_9FIRM</name>
<dbReference type="Gene3D" id="3.40.50.720">
    <property type="entry name" value="NAD(P)-binding Rossmann-like Domain"/>
    <property type="match status" value="2"/>
</dbReference>
<dbReference type="AlphaFoldDB" id="A0A9D1R8R9"/>
<accession>A0A9D1R8R9</accession>
<organism evidence="12 13">
    <name type="scientific">Candidatus Dorea gallistercoris</name>
    <dbReference type="NCBI Taxonomy" id="2838542"/>
    <lineage>
        <taxon>Bacteria</taxon>
        <taxon>Bacillati</taxon>
        <taxon>Bacillota</taxon>
        <taxon>Clostridia</taxon>
        <taxon>Lachnospirales</taxon>
        <taxon>Lachnospiraceae</taxon>
        <taxon>Dorea</taxon>
    </lineage>
</organism>
<feature type="binding site" evidence="10">
    <location>
        <position position="121"/>
    </location>
    <ligand>
        <name>NAD(+)</name>
        <dbReference type="ChEBI" id="CHEBI:57540"/>
    </ligand>
</feature>
<dbReference type="Pfam" id="PF03721">
    <property type="entry name" value="UDPG_MGDP_dh_N"/>
    <property type="match status" value="1"/>
</dbReference>
<proteinExistence type="inferred from homology"/>
<feature type="binding site" evidence="10">
    <location>
        <position position="332"/>
    </location>
    <ligand>
        <name>NAD(+)</name>
        <dbReference type="ChEBI" id="CHEBI:57540"/>
    </ligand>
</feature>
<dbReference type="Gene3D" id="1.20.5.100">
    <property type="entry name" value="Cytochrome c1, transmembrane anchor, C-terminal"/>
    <property type="match status" value="1"/>
</dbReference>
<comment type="catalytic activity">
    <reaction evidence="6 7">
        <text>UDP-alpha-D-glucose + 2 NAD(+) + H2O = UDP-alpha-D-glucuronate + 2 NADH + 3 H(+)</text>
        <dbReference type="Rhea" id="RHEA:23596"/>
        <dbReference type="ChEBI" id="CHEBI:15377"/>
        <dbReference type="ChEBI" id="CHEBI:15378"/>
        <dbReference type="ChEBI" id="CHEBI:57540"/>
        <dbReference type="ChEBI" id="CHEBI:57945"/>
        <dbReference type="ChEBI" id="CHEBI:58052"/>
        <dbReference type="ChEBI" id="CHEBI:58885"/>
        <dbReference type="EC" id="1.1.1.22"/>
    </reaction>
</comment>
<dbReference type="InterPro" id="IPR014027">
    <property type="entry name" value="UDP-Glc/GDP-Man_DH_C"/>
</dbReference>
<evidence type="ECO:0000256" key="10">
    <source>
        <dbReference type="PIRSR" id="PIRSR500134-3"/>
    </source>
</evidence>
<dbReference type="GO" id="GO:0000271">
    <property type="term" value="P:polysaccharide biosynthetic process"/>
    <property type="evidence" value="ECO:0007669"/>
    <property type="project" value="InterPro"/>
</dbReference>
<feature type="binding site" evidence="9">
    <location>
        <position position="206"/>
    </location>
    <ligand>
        <name>substrate</name>
    </ligand>
</feature>
<gene>
    <name evidence="12" type="ORF">H9873_04825</name>
</gene>
<feature type="active site" description="Nucleophile" evidence="8">
    <location>
        <position position="267"/>
    </location>
</feature>
<evidence type="ECO:0000256" key="2">
    <source>
        <dbReference type="ARBA" id="ARBA00006601"/>
    </source>
</evidence>
<dbReference type="NCBIfam" id="TIGR03026">
    <property type="entry name" value="NDP-sugDHase"/>
    <property type="match status" value="1"/>
</dbReference>
<feature type="domain" description="UDP-glucose/GDP-mannose dehydrogenase C-terminal" evidence="11">
    <location>
        <begin position="318"/>
        <end position="416"/>
    </location>
</feature>
<dbReference type="InterPro" id="IPR036291">
    <property type="entry name" value="NAD(P)-bd_dom_sf"/>
</dbReference>
<dbReference type="PANTHER" id="PTHR43750:SF3">
    <property type="entry name" value="UDP-GLUCOSE 6-DEHYDROGENASE TUAD"/>
    <property type="match status" value="1"/>
</dbReference>
<comment type="similarity">
    <text evidence="2 7">Belongs to the UDP-glucose/GDP-mannose dehydrogenase family.</text>
</comment>
<evidence type="ECO:0000313" key="12">
    <source>
        <dbReference type="EMBL" id="HIW83628.1"/>
    </source>
</evidence>
<dbReference type="InterPro" id="IPR036220">
    <property type="entry name" value="UDP-Glc/GDP-Man_DH_C_sf"/>
</dbReference>
<dbReference type="Pfam" id="PF03720">
    <property type="entry name" value="UDPG_MGDP_dh_C"/>
    <property type="match status" value="1"/>
</dbReference>
<dbReference type="GO" id="GO:0051287">
    <property type="term" value="F:NAD binding"/>
    <property type="evidence" value="ECO:0007669"/>
    <property type="project" value="InterPro"/>
</dbReference>
<dbReference type="Pfam" id="PF00984">
    <property type="entry name" value="UDPG_MGDP_dh"/>
    <property type="match status" value="1"/>
</dbReference>
<dbReference type="EC" id="1.1.1.22" evidence="3 7"/>
<dbReference type="GO" id="GO:0003979">
    <property type="term" value="F:UDP-glucose 6-dehydrogenase activity"/>
    <property type="evidence" value="ECO:0007669"/>
    <property type="project" value="UniProtKB-EC"/>
</dbReference>
<feature type="binding site" evidence="10">
    <location>
        <position position="270"/>
    </location>
    <ligand>
        <name>NAD(+)</name>
        <dbReference type="ChEBI" id="CHEBI:57540"/>
    </ligand>
</feature>
<dbReference type="InterPro" id="IPR008927">
    <property type="entry name" value="6-PGluconate_DH-like_C_sf"/>
</dbReference>
<reference evidence="12" key="2">
    <citation type="submission" date="2021-04" db="EMBL/GenBank/DDBJ databases">
        <authorList>
            <person name="Gilroy R."/>
        </authorList>
    </citation>
    <scope>NUCLEOTIDE SEQUENCE</scope>
    <source>
        <strain evidence="12">ChiSxjej1B13-11762</strain>
    </source>
</reference>
<feature type="binding site" evidence="10">
    <location>
        <position position="84"/>
    </location>
    <ligand>
        <name>NAD(+)</name>
        <dbReference type="ChEBI" id="CHEBI:57540"/>
    </ligand>
</feature>
<evidence type="ECO:0000256" key="8">
    <source>
        <dbReference type="PIRSR" id="PIRSR500134-1"/>
    </source>
</evidence>
<evidence type="ECO:0000256" key="6">
    <source>
        <dbReference type="ARBA" id="ARBA00047473"/>
    </source>
</evidence>
<dbReference type="InterPro" id="IPR001732">
    <property type="entry name" value="UDP-Glc/GDP-Man_DH_N"/>
</dbReference>
<dbReference type="PIRSF" id="PIRSF500134">
    <property type="entry name" value="UDPglc_DH_bac"/>
    <property type="match status" value="1"/>
</dbReference>
<evidence type="ECO:0000259" key="11">
    <source>
        <dbReference type="SMART" id="SM00984"/>
    </source>
</evidence>
<dbReference type="SMART" id="SM00984">
    <property type="entry name" value="UDPG_MGDP_dh_C"/>
    <property type="match status" value="1"/>
</dbReference>
<evidence type="ECO:0000256" key="1">
    <source>
        <dbReference type="ARBA" id="ARBA00004701"/>
    </source>
</evidence>
<comment type="caution">
    <text evidence="12">The sequence shown here is derived from an EMBL/GenBank/DDBJ whole genome shotgun (WGS) entry which is preliminary data.</text>
</comment>
<protein>
    <recommendedName>
        <fullName evidence="3 7">UDP-glucose 6-dehydrogenase</fullName>
        <ecNumber evidence="3 7">1.1.1.22</ecNumber>
    </recommendedName>
</protein>
<feature type="binding site" evidence="9">
    <location>
        <position position="325"/>
    </location>
    <ligand>
        <name>substrate</name>
    </ligand>
</feature>
<evidence type="ECO:0000256" key="9">
    <source>
        <dbReference type="PIRSR" id="PIRSR500134-2"/>
    </source>
</evidence>
<evidence type="ECO:0000313" key="13">
    <source>
        <dbReference type="Proteomes" id="UP000824263"/>
    </source>
</evidence>
<dbReference type="SUPFAM" id="SSF52413">
    <property type="entry name" value="UDP-glucose/GDP-mannose dehydrogenase C-terminal domain"/>
    <property type="match status" value="1"/>
</dbReference>
<dbReference type="SUPFAM" id="SSF51735">
    <property type="entry name" value="NAD(P)-binding Rossmann-fold domains"/>
    <property type="match status" value="1"/>
</dbReference>
<evidence type="ECO:0000256" key="7">
    <source>
        <dbReference type="PIRNR" id="PIRNR000124"/>
    </source>
</evidence>
<dbReference type="InterPro" id="IPR028357">
    <property type="entry name" value="UDPglc_DH_bac"/>
</dbReference>
<dbReference type="InterPro" id="IPR017476">
    <property type="entry name" value="UDP-Glc/GDP-Man"/>
</dbReference>
<sequence>MVTVFGLGFVGLTTALGFAELGYRVYGIDVDESRMETLQKGRIPFLEPKLEERLAAHLDRTLFLTRDVETAVRDSRYLFYCVGTPCKEGGEADLSCLLAAIDQSVQAVEDECFRLLVIKSTVPPSTTEEIVRPYLEETWKEKAGQFGLANNPEFLREGHCWEDFIHADRIVVGCQEERERQMLLELYAPMKVPVFCVSPSTGEFIKYLSNTLLATLISYSNEMAQVADAFGDIEVAKAFQILHMDKRWGGCGMTSYVYPGCGYGGYCLPKDTCALLAASARKGFEPPILREVIETNRKRPLVMAKKVVQGLKEGAVVGILGLSFKPGSDDVRDTAAASLIREICRRGNYQIVAYDPAARETFAAAYPQLPIQYLPSAQAVYEEADVIAVATAWEEFGKVWRLGEKRIVDCRYMSGKIDGGQDLHESRTRR</sequence>
<dbReference type="Proteomes" id="UP000824263">
    <property type="component" value="Unassembled WGS sequence"/>
</dbReference>
<feature type="binding site" evidence="9">
    <location>
        <position position="264"/>
    </location>
    <ligand>
        <name>substrate</name>
    </ligand>
</feature>
<keyword evidence="4 7" id="KW-0560">Oxidoreductase</keyword>
<comment type="pathway">
    <text evidence="1">Nucleotide-sugar biosynthesis; UDP-alpha-D-glucuronate biosynthesis; UDP-alpha-D-glucuronate from UDP-alpha-D-glucose: step 1/1.</text>
</comment>
<feature type="binding site" evidence="9">
    <location>
        <begin position="154"/>
        <end position="157"/>
    </location>
    <ligand>
        <name>substrate</name>
    </ligand>
</feature>